<evidence type="ECO:0000313" key="1">
    <source>
        <dbReference type="EMBL" id="GAH77829.1"/>
    </source>
</evidence>
<accession>X1JHL6</accession>
<proteinExistence type="predicted"/>
<comment type="caution">
    <text evidence="1">The sequence shown here is derived from an EMBL/GenBank/DDBJ whole genome shotgun (WGS) entry which is preliminary data.</text>
</comment>
<sequence length="137" mass="16225">MERQNYEKEALEKFVFIAKKNNCLYYFGQKTGNTIPIKGLVNFQFGDFRIDTNENHLVIELESAGGVTNLVKYWYCLEDKDISLKKIISKPIILFHIFRQVSENDYLSHLLLWDFLWGKMKSSLASKIIAKRYTYRK</sequence>
<feature type="non-terminal residue" evidence="1">
    <location>
        <position position="137"/>
    </location>
</feature>
<gene>
    <name evidence="1" type="ORF">S03H2_66055</name>
</gene>
<organism evidence="1">
    <name type="scientific">marine sediment metagenome</name>
    <dbReference type="NCBI Taxonomy" id="412755"/>
    <lineage>
        <taxon>unclassified sequences</taxon>
        <taxon>metagenomes</taxon>
        <taxon>ecological metagenomes</taxon>
    </lineage>
</organism>
<reference evidence="1" key="1">
    <citation type="journal article" date="2014" name="Front. Microbiol.">
        <title>High frequency of phylogenetically diverse reductive dehalogenase-homologous genes in deep subseafloor sedimentary metagenomes.</title>
        <authorList>
            <person name="Kawai M."/>
            <person name="Futagami T."/>
            <person name="Toyoda A."/>
            <person name="Takaki Y."/>
            <person name="Nishi S."/>
            <person name="Hori S."/>
            <person name="Arai W."/>
            <person name="Tsubouchi T."/>
            <person name="Morono Y."/>
            <person name="Uchiyama I."/>
            <person name="Ito T."/>
            <person name="Fujiyama A."/>
            <person name="Inagaki F."/>
            <person name="Takami H."/>
        </authorList>
    </citation>
    <scope>NUCLEOTIDE SEQUENCE</scope>
    <source>
        <strain evidence="1">Expedition CK06-06</strain>
    </source>
</reference>
<dbReference type="EMBL" id="BARU01043091">
    <property type="protein sequence ID" value="GAH77829.1"/>
    <property type="molecule type" value="Genomic_DNA"/>
</dbReference>
<name>X1JHL6_9ZZZZ</name>
<dbReference type="AlphaFoldDB" id="X1JHL6"/>
<protein>
    <submittedName>
        <fullName evidence="1">Uncharacterized protein</fullName>
    </submittedName>
</protein>